<dbReference type="RefSeq" id="WP_248993900.1">
    <property type="nucleotide sequence ID" value="NZ_JAKIKP010000001.1"/>
</dbReference>
<dbReference type="EMBL" id="JAKIKP010000001">
    <property type="protein sequence ID" value="MCL1141208.1"/>
    <property type="molecule type" value="Genomic_DNA"/>
</dbReference>
<reference evidence="1" key="1">
    <citation type="submission" date="2022-01" db="EMBL/GenBank/DDBJ databases">
        <title>Whole genome-based taxonomy of the Shewanellaceae.</title>
        <authorList>
            <person name="Martin-Rodriguez A.J."/>
        </authorList>
    </citation>
    <scope>NUCLEOTIDE SEQUENCE</scope>
    <source>
        <strain evidence="1">DSM 16422</strain>
    </source>
</reference>
<protein>
    <submittedName>
        <fullName evidence="1">Uncharacterized protein</fullName>
    </submittedName>
</protein>
<evidence type="ECO:0000313" key="1">
    <source>
        <dbReference type="EMBL" id="MCL1141208.1"/>
    </source>
</evidence>
<dbReference type="Proteomes" id="UP001139333">
    <property type="component" value="Unassembled WGS sequence"/>
</dbReference>
<comment type="caution">
    <text evidence="1">The sequence shown here is derived from an EMBL/GenBank/DDBJ whole genome shotgun (WGS) entry which is preliminary data.</text>
</comment>
<gene>
    <name evidence="1" type="ORF">L2672_00635</name>
</gene>
<organism evidence="1 2">
    <name type="scientific">Shewanella gaetbuli</name>
    <dbReference type="NCBI Taxonomy" id="220752"/>
    <lineage>
        <taxon>Bacteria</taxon>
        <taxon>Pseudomonadati</taxon>
        <taxon>Pseudomonadota</taxon>
        <taxon>Gammaproteobacteria</taxon>
        <taxon>Alteromonadales</taxon>
        <taxon>Shewanellaceae</taxon>
        <taxon>Shewanella</taxon>
    </lineage>
</organism>
<name>A0A9X1ZNM1_9GAMM</name>
<keyword evidence="2" id="KW-1185">Reference proteome</keyword>
<dbReference type="AlphaFoldDB" id="A0A9X1ZNM1"/>
<accession>A0A9X1ZNM1</accession>
<sequence length="134" mass="14864">MSVEHGEFTIAVEGRVIKSKMIGSFNEYGAHRYTCAVIEIVKSFNQQPFAMLIDNSELLGGTPEAYQVLEEYNIWVNQQNMQGKAFVFPAAIMATIMKNLAPSMRADNIKIFSSMSDATNWIASTLAECESVNA</sequence>
<evidence type="ECO:0000313" key="2">
    <source>
        <dbReference type="Proteomes" id="UP001139333"/>
    </source>
</evidence>
<proteinExistence type="predicted"/>